<dbReference type="AlphaFoldDB" id="S5DNR4"/>
<reference evidence="2" key="1">
    <citation type="journal article" date="2013" name="Sci. Rep.">
        <title>Metagenomics uncovers a new group of low GC and ultra-small marine Actinobacteria.</title>
        <authorList>
            <person name="Ghai R."/>
            <person name="Mizuno C.M."/>
            <person name="Picazo A."/>
            <person name="Camacho A."/>
            <person name="Rodriguez-Valera F."/>
        </authorList>
    </citation>
    <scope>NUCLEOTIDE SEQUENCE</scope>
</reference>
<feature type="transmembrane region" description="Helical" evidence="1">
    <location>
        <begin position="249"/>
        <end position="271"/>
    </location>
</feature>
<feature type="transmembrane region" description="Helical" evidence="1">
    <location>
        <begin position="93"/>
        <end position="112"/>
    </location>
</feature>
<organism evidence="2">
    <name type="scientific">Candidatus Actinomarina minuta</name>
    <dbReference type="NCBI Taxonomy" id="1389454"/>
    <lineage>
        <taxon>Bacteria</taxon>
        <taxon>Bacillati</taxon>
        <taxon>Actinomycetota</taxon>
        <taxon>Actinomycetes</taxon>
        <taxon>Candidatus Actinomarinidae</taxon>
        <taxon>Candidatus Actinomarinales</taxon>
        <taxon>Candidatus Actinomarineae</taxon>
        <taxon>Candidatus Actinomarinaceae</taxon>
        <taxon>Candidatus Actinomarina</taxon>
    </lineage>
</organism>
<feature type="transmembrane region" description="Helical" evidence="1">
    <location>
        <begin position="33"/>
        <end position="50"/>
    </location>
</feature>
<dbReference type="Pfam" id="PF05982">
    <property type="entry name" value="Sbt_1"/>
    <property type="match status" value="1"/>
</dbReference>
<dbReference type="PANTHER" id="PTHR40400:SF1">
    <property type="entry name" value="SLR1512 PROTEIN"/>
    <property type="match status" value="1"/>
</dbReference>
<feature type="transmembrane region" description="Helical" evidence="1">
    <location>
        <begin position="6"/>
        <end position="26"/>
    </location>
</feature>
<sequence>MEAVLNPALILFLSGIIIGITFKITLPNSISKYLGYYLLLALGLKGGLSLQENGFINDVISALSLGILFALLIPAIAYIYLKNILNTDDAAALSGTYGSVSAVTFVTAIAYLSTTNQDFDNYMSAVLVVMEFPAIFMALYLVTHNKINKGTNLQTIKTAFLEIPNIILISSLFVGYFVNKTVISNIDIFIVTVFDYILYVFLFVMGTRVAKRTGELKGKGVNLIAFALLTPLIGSLIALIASINFDLSVGNSTLLMVLTASASYIAVPAVVKDAIPDANPAIYLGLSLGVTFPFNIIFGIPLYNELAKYFIG</sequence>
<feature type="transmembrane region" description="Helical" evidence="1">
    <location>
        <begin position="155"/>
        <end position="176"/>
    </location>
</feature>
<dbReference type="PANTHER" id="PTHR40400">
    <property type="entry name" value="SLR1512 PROTEIN"/>
    <property type="match status" value="1"/>
</dbReference>
<feature type="transmembrane region" description="Helical" evidence="1">
    <location>
        <begin position="124"/>
        <end position="143"/>
    </location>
</feature>
<keyword evidence="1" id="KW-0472">Membrane</keyword>
<dbReference type="InterPro" id="IPR010293">
    <property type="entry name" value="Sbt_1"/>
</dbReference>
<name>S5DNR4_9ACTN</name>
<feature type="transmembrane region" description="Helical" evidence="1">
    <location>
        <begin position="62"/>
        <end position="81"/>
    </location>
</feature>
<feature type="transmembrane region" description="Helical" evidence="1">
    <location>
        <begin position="221"/>
        <end position="243"/>
    </location>
</feature>
<dbReference type="EMBL" id="KC811123">
    <property type="protein sequence ID" value="AGQ19133.1"/>
    <property type="molecule type" value="Genomic_DNA"/>
</dbReference>
<evidence type="ECO:0000256" key="1">
    <source>
        <dbReference type="SAM" id="Phobius"/>
    </source>
</evidence>
<feature type="transmembrane region" description="Helical" evidence="1">
    <location>
        <begin position="188"/>
        <end position="209"/>
    </location>
</feature>
<feature type="transmembrane region" description="Helical" evidence="1">
    <location>
        <begin position="283"/>
        <end position="303"/>
    </location>
</feature>
<evidence type="ECO:0000313" key="2">
    <source>
        <dbReference type="EMBL" id="AGQ19133.1"/>
    </source>
</evidence>
<keyword evidence="1" id="KW-0812">Transmembrane</keyword>
<accession>S5DNR4</accession>
<keyword evidence="1" id="KW-1133">Transmembrane helix</keyword>
<protein>
    <submittedName>
        <fullName evidence="2">MedDCM-OCT-S31-C2-cds33</fullName>
    </submittedName>
</protein>
<proteinExistence type="predicted"/>